<keyword evidence="1" id="KW-0378">Hydrolase</keyword>
<organism evidence="1 2">
    <name type="scientific">Candidatus Acidiferrum panamense</name>
    <dbReference type="NCBI Taxonomy" id="2741543"/>
    <lineage>
        <taxon>Bacteria</taxon>
        <taxon>Pseudomonadati</taxon>
        <taxon>Acidobacteriota</taxon>
        <taxon>Terriglobia</taxon>
        <taxon>Candidatus Acidiferrales</taxon>
        <taxon>Candidatus Acidiferrum</taxon>
    </lineage>
</organism>
<protein>
    <submittedName>
        <fullName evidence="1">Glycoside hydrolase</fullName>
    </submittedName>
</protein>
<dbReference type="AlphaFoldDB" id="A0A7V8NW02"/>
<dbReference type="CDD" id="cd03143">
    <property type="entry name" value="A4_beta-galactosidase_middle_domain"/>
    <property type="match status" value="1"/>
</dbReference>
<dbReference type="InterPro" id="IPR008979">
    <property type="entry name" value="Galactose-bd-like_sf"/>
</dbReference>
<evidence type="ECO:0000313" key="2">
    <source>
        <dbReference type="Proteomes" id="UP000567293"/>
    </source>
</evidence>
<dbReference type="Gene3D" id="2.60.120.260">
    <property type="entry name" value="Galactose-binding domain-like"/>
    <property type="match status" value="1"/>
</dbReference>
<feature type="non-terminal residue" evidence="1">
    <location>
        <position position="1"/>
    </location>
</feature>
<dbReference type="PANTHER" id="PTHR36848:SF2">
    <property type="entry name" value="SECRETED PROTEIN"/>
    <property type="match status" value="1"/>
</dbReference>
<dbReference type="Pfam" id="PF17132">
    <property type="entry name" value="Glyco_hydro_106"/>
    <property type="match status" value="1"/>
</dbReference>
<keyword evidence="2" id="KW-1185">Reference proteome</keyword>
<accession>A0A7V8NW02</accession>
<dbReference type="PANTHER" id="PTHR36848">
    <property type="entry name" value="DNA-BINDING PROTEIN (PUTATIVE SECRETED PROTEIN)-RELATED"/>
    <property type="match status" value="1"/>
</dbReference>
<dbReference type="Gene3D" id="3.40.50.880">
    <property type="match status" value="1"/>
</dbReference>
<dbReference type="Proteomes" id="UP000567293">
    <property type="component" value="Unassembled WGS sequence"/>
</dbReference>
<dbReference type="InterPro" id="IPR029062">
    <property type="entry name" value="Class_I_gatase-like"/>
</dbReference>
<dbReference type="GO" id="GO:0016787">
    <property type="term" value="F:hydrolase activity"/>
    <property type="evidence" value="ECO:0007669"/>
    <property type="project" value="UniProtKB-KW"/>
</dbReference>
<dbReference type="SUPFAM" id="SSF49785">
    <property type="entry name" value="Galactose-binding domain-like"/>
    <property type="match status" value="1"/>
</dbReference>
<proteinExistence type="predicted"/>
<gene>
    <name evidence="1" type="ORF">HRJ53_26430</name>
</gene>
<evidence type="ECO:0000313" key="1">
    <source>
        <dbReference type="EMBL" id="MBA0088539.1"/>
    </source>
</evidence>
<dbReference type="InterPro" id="IPR053161">
    <property type="entry name" value="Ulvan_degrading_GH"/>
</dbReference>
<reference evidence="1" key="1">
    <citation type="submission" date="2020-06" db="EMBL/GenBank/DDBJ databases">
        <title>Legume-microbial interactions unlock mineral nutrients during tropical forest succession.</title>
        <authorList>
            <person name="Epihov D.Z."/>
        </authorList>
    </citation>
    <scope>NUCLEOTIDE SEQUENCE [LARGE SCALE GENOMIC DNA]</scope>
    <source>
        <strain evidence="1">Pan2503</strain>
    </source>
</reference>
<comment type="caution">
    <text evidence="1">The sequence shown here is derived from an EMBL/GenBank/DDBJ whole genome shotgun (WGS) entry which is preliminary data.</text>
</comment>
<dbReference type="EMBL" id="JACDQQ010002549">
    <property type="protein sequence ID" value="MBA0088539.1"/>
    <property type="molecule type" value="Genomic_DNA"/>
</dbReference>
<sequence length="642" mass="70414">RHDWGRTLTELANENYLMPLRGWAAQHGTRFRSQNYGTPPVTLSSNALVDLPEGEGWQWKGFSAVRWAASANHLYGKQITSSETWTWLHSPVFRATPLDMKAAADAYFLEGSNQLIGHGWPYSPESAGEPGWRFYAAAAFNQHNPWWLVMPDVARYFQRASYVLRQGKAAVDVALLLPTDDAWAHFTATIADVAPGTAGSLPVGANISVNEVVASQLGKRVIQQILDAGFNVDFIDAEAIDKIGISYPILVLPNLERLPLATYRKIEVYARSGGAVIATGDLPQRAPGLKESESDSSQVQQISQELFRGPGAPGYFLADEADLGKALSQVMKQDVSLAPAAPDIGFVHRKLPFTDIYFLANTANHMIRTQATFRVSANQAELWDPVSGMTQSLGVASTVRLAFEPYQSRILVFYHGAPRRKRPQIFTAKPKVALPALDLASDWSVTFSGLGRSVKMERLHSWTDDADTKYYSGAVSYEKKLNVPASLLKPGISLYLDFGPGTVIPLPAAPSDFGADGTGSGSPRMQAWLDSPVREAALVFLNERLASTLWLPPYQVDATRYLHAGDNRLRIVVGNLAINEMAGRALPVYRLLNDRYGERFRAQDLTNLQPLPSGILGDLRLVPRATRATPSGLRHASGEGQY</sequence>
<name>A0A7V8NW02_9BACT</name>